<dbReference type="PROSITE" id="PS50893">
    <property type="entry name" value="ABC_TRANSPORTER_2"/>
    <property type="match status" value="1"/>
</dbReference>
<dbReference type="GO" id="GO:0005524">
    <property type="term" value="F:ATP binding"/>
    <property type="evidence" value="ECO:0007669"/>
    <property type="project" value="UniProtKB-KW"/>
</dbReference>
<comment type="caution">
    <text evidence="8">The sequence shown here is derived from an EMBL/GenBank/DDBJ whole genome shotgun (WGS) entry which is preliminary data.</text>
</comment>
<protein>
    <submittedName>
        <fullName evidence="8">Heme ABC transporter ATP-binding protein</fullName>
    </submittedName>
</protein>
<evidence type="ECO:0000256" key="2">
    <source>
        <dbReference type="ARBA" id="ARBA00022475"/>
    </source>
</evidence>
<evidence type="ECO:0000256" key="6">
    <source>
        <dbReference type="ARBA" id="ARBA00037066"/>
    </source>
</evidence>
<keyword evidence="9" id="KW-1185">Reference proteome</keyword>
<feature type="domain" description="ABC transporter" evidence="7">
    <location>
        <begin position="6"/>
        <end position="249"/>
    </location>
</feature>
<dbReference type="SUPFAM" id="SSF52540">
    <property type="entry name" value="P-loop containing nucleoside triphosphate hydrolases"/>
    <property type="match status" value="1"/>
</dbReference>
<reference evidence="9" key="1">
    <citation type="submission" date="2017-09" db="EMBL/GenBank/DDBJ databases">
        <title>FDA dAtabase for Regulatory Grade micrObial Sequences (FDA-ARGOS): Supporting development and validation of Infectious Disease Dx tests.</title>
        <authorList>
            <person name="Minogue T."/>
            <person name="Wolcott M."/>
            <person name="Wasieloski L."/>
            <person name="Aguilar W."/>
            <person name="Moore D."/>
            <person name="Tallon L."/>
            <person name="Sadzewicz L."/>
            <person name="Ott S."/>
            <person name="Zhao X."/>
            <person name="Nagaraj S."/>
            <person name="Vavikolanu K."/>
            <person name="Aluvathingal J."/>
            <person name="Nadendla S."/>
            <person name="Sichtig H."/>
        </authorList>
    </citation>
    <scope>NUCLEOTIDE SEQUENCE [LARGE SCALE GENOMIC DNA]</scope>
    <source>
        <strain evidence="9">FDAARGOS_394</strain>
    </source>
</reference>
<dbReference type="InterPro" id="IPR003439">
    <property type="entry name" value="ABC_transporter-like_ATP-bd"/>
</dbReference>
<dbReference type="PANTHER" id="PTHR42794:SF1">
    <property type="entry name" value="HEMIN IMPORT ATP-BINDING PROTEIN HMUV"/>
    <property type="match status" value="1"/>
</dbReference>
<dbReference type="PROSITE" id="PS00211">
    <property type="entry name" value="ABC_TRANSPORTER_1"/>
    <property type="match status" value="1"/>
</dbReference>
<evidence type="ECO:0000256" key="3">
    <source>
        <dbReference type="ARBA" id="ARBA00022741"/>
    </source>
</evidence>
<organism evidence="8 9">
    <name type="scientific">Comamonas terrigena</name>
    <dbReference type="NCBI Taxonomy" id="32013"/>
    <lineage>
        <taxon>Bacteria</taxon>
        <taxon>Pseudomonadati</taxon>
        <taxon>Pseudomonadota</taxon>
        <taxon>Betaproteobacteria</taxon>
        <taxon>Burkholderiales</taxon>
        <taxon>Comamonadaceae</taxon>
        <taxon>Comamonas</taxon>
    </lineage>
</organism>
<keyword evidence="5" id="KW-1278">Translocase</keyword>
<name>A0A2A7V087_COMTR</name>
<dbReference type="STRING" id="1219032.GCA_001515545_02814"/>
<comment type="function">
    <text evidence="6">Part of the ABC transporter complex HmuTUV involved in hemin import. Responsible for energy coupling to the transport system.</text>
</comment>
<keyword evidence="2" id="KW-0472">Membrane</keyword>
<evidence type="ECO:0000259" key="7">
    <source>
        <dbReference type="PROSITE" id="PS50893"/>
    </source>
</evidence>
<keyword evidence="3" id="KW-0547">Nucleotide-binding</keyword>
<evidence type="ECO:0000313" key="8">
    <source>
        <dbReference type="EMBL" id="PEH90970.1"/>
    </source>
</evidence>
<evidence type="ECO:0000256" key="4">
    <source>
        <dbReference type="ARBA" id="ARBA00022840"/>
    </source>
</evidence>
<evidence type="ECO:0000256" key="1">
    <source>
        <dbReference type="ARBA" id="ARBA00022448"/>
    </source>
</evidence>
<dbReference type="NCBIfam" id="NF010068">
    <property type="entry name" value="PRK13548.1"/>
    <property type="match status" value="1"/>
</dbReference>
<dbReference type="Gene3D" id="3.40.50.300">
    <property type="entry name" value="P-loop containing nucleotide triphosphate hydrolases"/>
    <property type="match status" value="1"/>
</dbReference>
<dbReference type="Pfam" id="PF00005">
    <property type="entry name" value="ABC_tran"/>
    <property type="match status" value="1"/>
</dbReference>
<evidence type="ECO:0000256" key="5">
    <source>
        <dbReference type="ARBA" id="ARBA00022967"/>
    </source>
</evidence>
<keyword evidence="4 8" id="KW-0067">ATP-binding</keyword>
<dbReference type="SMART" id="SM00382">
    <property type="entry name" value="AAA"/>
    <property type="match status" value="1"/>
</dbReference>
<accession>A0A2A7V087</accession>
<evidence type="ECO:0000313" key="9">
    <source>
        <dbReference type="Proteomes" id="UP000220246"/>
    </source>
</evidence>
<dbReference type="GO" id="GO:0016887">
    <property type="term" value="F:ATP hydrolysis activity"/>
    <property type="evidence" value="ECO:0007669"/>
    <property type="project" value="InterPro"/>
</dbReference>
<dbReference type="OrthoDB" id="5296765at2"/>
<keyword evidence="2" id="KW-1003">Cell membrane</keyword>
<dbReference type="EMBL" id="PDEA01000001">
    <property type="protein sequence ID" value="PEH90970.1"/>
    <property type="molecule type" value="Genomic_DNA"/>
</dbReference>
<dbReference type="InterPro" id="IPR003593">
    <property type="entry name" value="AAA+_ATPase"/>
</dbReference>
<dbReference type="PANTHER" id="PTHR42794">
    <property type="entry name" value="HEMIN IMPORT ATP-BINDING PROTEIN HMUV"/>
    <property type="match status" value="1"/>
</dbReference>
<dbReference type="Proteomes" id="UP000220246">
    <property type="component" value="Unassembled WGS sequence"/>
</dbReference>
<dbReference type="InterPro" id="IPR017871">
    <property type="entry name" value="ABC_transporter-like_CS"/>
</dbReference>
<proteinExistence type="predicted"/>
<sequence length="284" mass="30262">MDDGSLHCQDIRLTAYRQGPLLARVDAQLRPSRVTAILGPNGAGKSTLLAALCGTQSPRQGQVLWDGAPLAQLPAAQRARRMAVMHQDTQLAFAFTVQEVVEMGRYPHRQHPAPDEAAIVQHCMQATGVAGLAQRALASLSGGERARVQLARALAQIPPEGQAQSGSRWLLLDEPTAALDLQHQHHAMALVRERSSCDGLGVIVVLHDLNLALRYADEVLLLPGQGEAALLGPVHAVLTLPTIARVWRIHGEMQTARDGTPQFIAGAHCAQLPGMDAPVALGAV</sequence>
<dbReference type="InterPro" id="IPR027417">
    <property type="entry name" value="P-loop_NTPase"/>
</dbReference>
<keyword evidence="1" id="KW-0813">Transport</keyword>
<gene>
    <name evidence="8" type="ORF">CRM82_08925</name>
</gene>
<dbReference type="AlphaFoldDB" id="A0A2A7V087"/>
<dbReference type="CDD" id="cd03214">
    <property type="entry name" value="ABC_Iron-Siderophores_B12_Hemin"/>
    <property type="match status" value="1"/>
</dbReference>